<comment type="caution">
    <text evidence="5">The sequence shown here is derived from an EMBL/GenBank/DDBJ whole genome shotgun (WGS) entry which is preliminary data.</text>
</comment>
<dbReference type="InterPro" id="IPR027417">
    <property type="entry name" value="P-loop_NTPase"/>
</dbReference>
<reference evidence="5 6" key="1">
    <citation type="submission" date="2022-05" db="EMBL/GenBank/DDBJ databases">
        <title>A multi-omics perspective on studying reproductive biology in Daphnia sinensis.</title>
        <authorList>
            <person name="Jia J."/>
        </authorList>
    </citation>
    <scope>NUCLEOTIDE SEQUENCE [LARGE SCALE GENOMIC DNA]</scope>
    <source>
        <strain evidence="5 6">WSL</strain>
    </source>
</reference>
<evidence type="ECO:0000313" key="5">
    <source>
        <dbReference type="EMBL" id="KAI9559810.1"/>
    </source>
</evidence>
<comment type="similarity">
    <text evidence="1">Belongs to the TRAFAC class TrmE-Era-EngA-EngB-Septin-like GTPase superfamily. AIG1/Toc34/Toc159-like paraseptin GTPase family. IAN subfamily.</text>
</comment>
<dbReference type="InterPro" id="IPR052090">
    <property type="entry name" value="Cytolytic_pore-forming_toxin"/>
</dbReference>
<evidence type="ECO:0000256" key="3">
    <source>
        <dbReference type="SAM" id="MobiDB-lite"/>
    </source>
</evidence>
<dbReference type="SUPFAM" id="SSF52540">
    <property type="entry name" value="P-loop containing nucleoside triphosphate hydrolases"/>
    <property type="match status" value="1"/>
</dbReference>
<organism evidence="5 6">
    <name type="scientific">Daphnia sinensis</name>
    <dbReference type="NCBI Taxonomy" id="1820382"/>
    <lineage>
        <taxon>Eukaryota</taxon>
        <taxon>Metazoa</taxon>
        <taxon>Ecdysozoa</taxon>
        <taxon>Arthropoda</taxon>
        <taxon>Crustacea</taxon>
        <taxon>Branchiopoda</taxon>
        <taxon>Diplostraca</taxon>
        <taxon>Cladocera</taxon>
        <taxon>Anomopoda</taxon>
        <taxon>Daphniidae</taxon>
        <taxon>Daphnia</taxon>
        <taxon>Daphnia similis group</taxon>
    </lineage>
</organism>
<keyword evidence="2" id="KW-0547">Nucleotide-binding</keyword>
<evidence type="ECO:0000259" key="4">
    <source>
        <dbReference type="Pfam" id="PF04548"/>
    </source>
</evidence>
<keyword evidence="6" id="KW-1185">Reference proteome</keyword>
<feature type="region of interest" description="Disordered" evidence="3">
    <location>
        <begin position="1110"/>
        <end position="1174"/>
    </location>
</feature>
<dbReference type="CDD" id="cd00882">
    <property type="entry name" value="Ras_like_GTPase"/>
    <property type="match status" value="1"/>
</dbReference>
<dbReference type="InterPro" id="IPR006703">
    <property type="entry name" value="G_AIG1"/>
</dbReference>
<accession>A0AAD5LBT9</accession>
<dbReference type="FunFam" id="3.40.50.300:FF:002209">
    <property type="entry name" value="Uncharacterized protein"/>
    <property type="match status" value="1"/>
</dbReference>
<evidence type="ECO:0000256" key="1">
    <source>
        <dbReference type="ARBA" id="ARBA00008535"/>
    </source>
</evidence>
<feature type="domain" description="AIG1-type G" evidence="4">
    <location>
        <begin position="645"/>
        <end position="802"/>
    </location>
</feature>
<dbReference type="PANTHER" id="PTHR31594:SF14">
    <property type="entry name" value="FIBRONECTIN TYPE-III DOMAIN-CONTAINING PROTEIN"/>
    <property type="match status" value="1"/>
</dbReference>
<feature type="compositionally biased region" description="Gly residues" evidence="3">
    <location>
        <begin position="1125"/>
        <end position="1134"/>
    </location>
</feature>
<evidence type="ECO:0000313" key="6">
    <source>
        <dbReference type="Proteomes" id="UP000820818"/>
    </source>
</evidence>
<dbReference type="Pfam" id="PF04548">
    <property type="entry name" value="AIG1"/>
    <property type="match status" value="1"/>
</dbReference>
<dbReference type="Gene3D" id="3.40.50.300">
    <property type="entry name" value="P-loop containing nucleotide triphosphate hydrolases"/>
    <property type="match status" value="1"/>
</dbReference>
<protein>
    <recommendedName>
        <fullName evidence="4">AIG1-type G domain-containing protein</fullName>
    </recommendedName>
</protein>
<gene>
    <name evidence="5" type="ORF">GHT06_013817</name>
</gene>
<dbReference type="Proteomes" id="UP000820818">
    <property type="component" value="Linkage Group LG4"/>
</dbReference>
<sequence>MAEPIRISALGRDAQVGDLYNYFTDVIIPSWIDVPNGRKTISNTVGDPELLFLYQQPENCKLHFLGINSHLLQNMKRGSVPGHQLWFSDYLNTNSMDGDEGHAQVTLLCRVVRRTETLDLDFLRLKKGEYQLRSVDMGATHVIQEVVYGAEVICSMRKALDLSQETKKSAESSIYLEAKKYLNRTITKSTSLDQVSCTVLSSIEPGKKNEMDFMSLKSFLKDLLYTDFQQNWKPMEFLLRNISAANIEAQLRSERKGDIALEKEHHHVTRKWITQEMQDISNDPLLKRFPLLEKFVCYFRDLLPHFWKKIDEAYQTLEMFPDEKALEEMIYISVWLKEIIDWHADRRKDIQEICWLLKDTDLVLLNKQEIEAEMAKSNCKIAKLFVLNVEHKQVPIVNDIGKFVGRKTTTALLPVLPIFSYEKERIECVRTALSKFADEAKLATWGSMNGTNYHMGFYCSTWNDAAVVTVDSSGKSPIVISVDSPVEYLKIKEKLQSPARSFSVSSSLNSLLTPTVVSNPNRKLKTEKASERFNPNTHFAANSTAKLKDNEKSAMNIKTFNSDVNTRFVGYSKHTTDSTKKKSWMQQIQITEIYIDERFSALVKKGSPDIYLLNVLEKSNSDNNKWFDICRPGDPLRLRSPKDHKTIILMGTTGSGKSTLINGMINYILGVQWNEPFRFKCVREDEGVSRNQAYSQTSSVTAYTLHHQEGMAIPYSITIIDTPGYGDTRGVKRDKEITAAIHSFLTQQEIPIDEIHAACFVAASGDSRLTATQRYIIDSVLSIFGKDMKENLRLLVTFADNADPPVVGACLSANFPTTSASGDIAYSKFNSSVLYCSNAKQGDDEFSFDELFWDMGHENFKKFFIMLEKMQGRDLKSTREVIQSRRKVKQSLMDIEQELEVCLVNIENLEIFQEKVKICGYNMEATKNYMVEQTEIRRQSFTCDEKFMAYNCCKCNVTCGKYIKKEDPLHRVKRKCTNWSCKCSAADHKLDRWEWRLIPEKVTVPLIEMKAQYESNFNCKMNVEQLLNACGDNLLVAKTKVLSLLEQVAKNARLLESTALRSNVRSPSDYLSLMRSRVLEEQAPGYLTRLQTLDELQQHLTYGTPLTATKAVLNSPPPTHDSYNSGGGVGGYQGGSQSSQTMNQISPQMSSDDYRKTTATGQSSKKAEGEKMGKHSYLSSFLNFGGKKK</sequence>
<proteinExistence type="inferred from homology"/>
<feature type="compositionally biased region" description="Polar residues" evidence="3">
    <location>
        <begin position="1141"/>
        <end position="1164"/>
    </location>
</feature>
<dbReference type="PANTHER" id="PTHR31594">
    <property type="entry name" value="AIG1-TYPE G DOMAIN-CONTAINING PROTEIN"/>
    <property type="match status" value="1"/>
</dbReference>
<name>A0AAD5LBT9_9CRUS</name>
<dbReference type="GO" id="GO:0005525">
    <property type="term" value="F:GTP binding"/>
    <property type="evidence" value="ECO:0007669"/>
    <property type="project" value="InterPro"/>
</dbReference>
<dbReference type="EMBL" id="WJBH02000004">
    <property type="protein sequence ID" value="KAI9559810.1"/>
    <property type="molecule type" value="Genomic_DNA"/>
</dbReference>
<evidence type="ECO:0000256" key="2">
    <source>
        <dbReference type="ARBA" id="ARBA00022741"/>
    </source>
</evidence>
<dbReference type="AlphaFoldDB" id="A0AAD5LBT9"/>